<dbReference type="InterPro" id="IPR036249">
    <property type="entry name" value="Thioredoxin-like_sf"/>
</dbReference>
<dbReference type="Pfam" id="PF13899">
    <property type="entry name" value="Thioredoxin_7"/>
    <property type="match status" value="1"/>
</dbReference>
<dbReference type="PANTHER" id="PTHR15337:SF11">
    <property type="entry name" value="THIOREDOXIN DOMAIN-CONTAINING PROTEIN"/>
    <property type="match status" value="1"/>
</dbReference>
<feature type="domain" description="Thioredoxin" evidence="3">
    <location>
        <begin position="143"/>
        <end position="287"/>
    </location>
</feature>
<dbReference type="InterPro" id="IPR017937">
    <property type="entry name" value="Thioredoxin_CS"/>
</dbReference>
<evidence type="ECO:0000313" key="5">
    <source>
        <dbReference type="Proteomes" id="UP001302374"/>
    </source>
</evidence>
<evidence type="ECO:0000256" key="2">
    <source>
        <dbReference type="ARBA" id="ARBA00023284"/>
    </source>
</evidence>
<name>A0ABZ0FXC9_9BACT</name>
<dbReference type="InterPro" id="IPR051099">
    <property type="entry name" value="AGR/TXD"/>
</dbReference>
<evidence type="ECO:0000313" key="4">
    <source>
        <dbReference type="EMBL" id="WOF13175.1"/>
    </source>
</evidence>
<dbReference type="InterPro" id="IPR012336">
    <property type="entry name" value="Thioredoxin-like_fold"/>
</dbReference>
<dbReference type="PROSITE" id="PS00194">
    <property type="entry name" value="THIOREDOXIN_1"/>
    <property type="match status" value="1"/>
</dbReference>
<feature type="domain" description="Thioredoxin" evidence="3">
    <location>
        <begin position="290"/>
        <end position="400"/>
    </location>
</feature>
<dbReference type="Gene3D" id="3.40.30.10">
    <property type="entry name" value="Glutaredoxin"/>
    <property type="match status" value="3"/>
</dbReference>
<protein>
    <submittedName>
        <fullName evidence="4">DUF255 domain-containing protein</fullName>
    </submittedName>
</protein>
<keyword evidence="5" id="KW-1185">Reference proteome</keyword>
<keyword evidence="2" id="KW-0676">Redox-active center</keyword>
<dbReference type="PROSITE" id="PS51352">
    <property type="entry name" value="THIOREDOXIN_2"/>
    <property type="match status" value="2"/>
</dbReference>
<proteinExistence type="predicted"/>
<dbReference type="PANTHER" id="PTHR15337">
    <property type="entry name" value="ANTERIOR GRADIENT PROTEIN-RELATED"/>
    <property type="match status" value="1"/>
</dbReference>
<reference evidence="4 5" key="1">
    <citation type="submission" date="2019-09" db="EMBL/GenBank/DDBJ databases">
        <title>Butyricimonas paravirosa DSM 105722 (=214-4 = JCM 18677 = CCUG 65563).</title>
        <authorList>
            <person name="Le Roy T."/>
            <person name="Cani P.D."/>
        </authorList>
    </citation>
    <scope>NUCLEOTIDE SEQUENCE [LARGE SCALE GENOMIC DNA]</scope>
    <source>
        <strain evidence="4 5">DSM 105722</strain>
    </source>
</reference>
<dbReference type="EMBL" id="CP043839">
    <property type="protein sequence ID" value="WOF13175.1"/>
    <property type="molecule type" value="Genomic_DNA"/>
</dbReference>
<dbReference type="InterPro" id="IPR013766">
    <property type="entry name" value="Thioredoxin_domain"/>
</dbReference>
<sequence>MHEGELLKWLLMKINKLFRIIGFACLLLVLTVSVSAQKYKSVFKNLTWEQAAELAQKEGKIVLVDAMRKARTPEDQKKQDATERKLFSIPEIMNFCDQHVIAIHIDMGSEAGQAFAPKLMMNMYPTYGFFMPNGDILGVVSPYLLAQKPEKFEEVGNKALKDAEVKRNNNRSIQFEEISLKDAMAKAKKENRLIFIDAYTDYCQPCMLMVKNVFSLNKVADFYNQNFINLKMHFGKEKELAEKYGTSGYPAFLFINGDGKLVYMESGYTEEDEFIGYGKMALEKAKGIEFIEGDWNRALEQARQENKLIFMDCYTSWCGPCKQLAKTVFTDPDAANFFNEHFVNLKMDMEKGEGINLKDRFEVKAYPTLLFINGQGEVVHCLVGAPGLKELMEQAQLAFDGKGLAYADDEYQKGNREPELIQAYLTYLGNASLDKEAEKVSLDYFATLDKNNLKERKYWDIFAKYVNDVDSDLFQYVYEHRDEFYSIYGEQDVKRKIQNVWGSGANQFVHKEGDQMVLDKKGFKRYVKRMEKAKVDGWEDIASGAEMMNAEKIGDWKTYIALGTERIKQNKVSDLLLYNWGLRVNKQCKDKELRLLAAKWFDEAAAKAAKNEAEGKSNMMSYRTYFEKLAKDLKADVQ</sequence>
<dbReference type="Pfam" id="PF13098">
    <property type="entry name" value="Thioredoxin_2"/>
    <property type="match status" value="1"/>
</dbReference>
<evidence type="ECO:0000256" key="1">
    <source>
        <dbReference type="ARBA" id="ARBA00022729"/>
    </source>
</evidence>
<gene>
    <name evidence="4" type="ORF">F1644_13280</name>
</gene>
<accession>A0ABZ0FXC9</accession>
<dbReference type="SUPFAM" id="SSF52833">
    <property type="entry name" value="Thioredoxin-like"/>
    <property type="match status" value="3"/>
</dbReference>
<organism evidence="4 5">
    <name type="scientific">Butyricimonas paravirosa</name>
    <dbReference type="NCBI Taxonomy" id="1472417"/>
    <lineage>
        <taxon>Bacteria</taxon>
        <taxon>Pseudomonadati</taxon>
        <taxon>Bacteroidota</taxon>
        <taxon>Bacteroidia</taxon>
        <taxon>Bacteroidales</taxon>
        <taxon>Odoribacteraceae</taxon>
        <taxon>Butyricimonas</taxon>
    </lineage>
</organism>
<evidence type="ECO:0000259" key="3">
    <source>
        <dbReference type="PROSITE" id="PS51352"/>
    </source>
</evidence>
<keyword evidence="1" id="KW-0732">Signal</keyword>
<dbReference type="Proteomes" id="UP001302374">
    <property type="component" value="Chromosome"/>
</dbReference>